<dbReference type="RefSeq" id="XP_015469642.1">
    <property type="nucleotide sequence ID" value="XM_015609509.1"/>
</dbReference>
<dbReference type="InterPro" id="IPR007206">
    <property type="entry name" value="Protein_HGH1_C"/>
</dbReference>
<feature type="domain" description="Protein HGH1 C-terminal" evidence="5">
    <location>
        <begin position="289"/>
        <end position="344"/>
    </location>
</feature>
<evidence type="ECO:0000259" key="5">
    <source>
        <dbReference type="Pfam" id="PF04064"/>
    </source>
</evidence>
<comment type="similarity">
    <text evidence="1">Belongs to the HGH1 family.</text>
</comment>
<gene>
    <name evidence="6" type="ORF">AC631_00679</name>
</gene>
<dbReference type="Gene3D" id="1.25.10.10">
    <property type="entry name" value="Leucine-rich Repeat Variant"/>
    <property type="match status" value="1"/>
</dbReference>
<dbReference type="InterPro" id="IPR007205">
    <property type="entry name" value="Protein_HGH1_N"/>
</dbReference>
<evidence type="ECO:0000256" key="1">
    <source>
        <dbReference type="ARBA" id="ARBA00006712"/>
    </source>
</evidence>
<proteinExistence type="inferred from homology"/>
<dbReference type="InterPro" id="IPR039717">
    <property type="entry name" value="Hgh1"/>
</dbReference>
<dbReference type="OrthoDB" id="338814at2759"/>
<dbReference type="EMBL" id="LMYN01000008">
    <property type="protein sequence ID" value="KSA03540.1"/>
    <property type="molecule type" value="Genomic_DNA"/>
</dbReference>
<accession>A0A0V1Q4V3</accession>
<evidence type="ECO:0000313" key="7">
    <source>
        <dbReference type="Proteomes" id="UP000054251"/>
    </source>
</evidence>
<evidence type="ECO:0000313" key="6">
    <source>
        <dbReference type="EMBL" id="KSA03540.1"/>
    </source>
</evidence>
<name>A0A0V1Q4V3_9ASCO</name>
<feature type="domain" description="Protein HGH1 N-terminal" evidence="4">
    <location>
        <begin position="96"/>
        <end position="284"/>
    </location>
</feature>
<feature type="region of interest" description="Disordered" evidence="3">
    <location>
        <begin position="339"/>
        <end position="363"/>
    </location>
</feature>
<dbReference type="Pfam" id="PF04064">
    <property type="entry name" value="DUF384"/>
    <property type="match status" value="1"/>
</dbReference>
<dbReference type="PANTHER" id="PTHR13387:SF9">
    <property type="entry name" value="PROTEIN HGH1 HOMOLOG"/>
    <property type="match status" value="1"/>
</dbReference>
<dbReference type="Pfam" id="PF04063">
    <property type="entry name" value="DUF383"/>
    <property type="match status" value="1"/>
</dbReference>
<dbReference type="Proteomes" id="UP000054251">
    <property type="component" value="Unassembled WGS sequence"/>
</dbReference>
<feature type="compositionally biased region" description="Acidic residues" evidence="3">
    <location>
        <begin position="345"/>
        <end position="363"/>
    </location>
</feature>
<sequence>MPTELEELVSFLHAPQPAVIQIALDNLVGYSQGAHQQVFSYDNYEAIKDLKKLARDEGKTTVGQSVTILANLCDDLTMRNLIVEDEEFLKFLVSAVINSKNLNADLMCILLTNLAKNDNITKVFDFNITHNDEQKKIFKSSKAMDCLMDCFVKGFDRSLNKYADYDYLAYFFADISRFLQGREYFITEQAYDEVVPISKLLVFTEKYDSKIRREGVASTIKNSLFDSRPHMNLLTDDKINILPYILLPIAGPEELDEDDMFNLPDELQLLPSDKKRDPVKAIICTHLESLLLLCTTREVREYLREKSVYPLVRELHKVMQEEEDVVELCDRLVQMLMRDEAKEENQEEEEESDDEDDKVVEIL</sequence>
<dbReference type="AlphaFoldDB" id="A0A0V1Q4V3"/>
<evidence type="ECO:0000256" key="2">
    <source>
        <dbReference type="ARBA" id="ARBA00014076"/>
    </source>
</evidence>
<comment type="caution">
    <text evidence="6">The sequence shown here is derived from an EMBL/GenBank/DDBJ whole genome shotgun (WGS) entry which is preliminary data.</text>
</comment>
<dbReference type="InterPro" id="IPR016024">
    <property type="entry name" value="ARM-type_fold"/>
</dbReference>
<dbReference type="GeneID" id="26837688"/>
<keyword evidence="7" id="KW-1185">Reference proteome</keyword>
<dbReference type="InterPro" id="IPR011989">
    <property type="entry name" value="ARM-like"/>
</dbReference>
<protein>
    <recommendedName>
        <fullName evidence="2">Protein HGH1 homolog</fullName>
    </recommendedName>
</protein>
<dbReference type="SUPFAM" id="SSF48371">
    <property type="entry name" value="ARM repeat"/>
    <property type="match status" value="1"/>
</dbReference>
<evidence type="ECO:0000259" key="4">
    <source>
        <dbReference type="Pfam" id="PF04063"/>
    </source>
</evidence>
<dbReference type="PANTHER" id="PTHR13387">
    <property type="entry name" value="PROTEIN HGH1 HOMOLOG"/>
    <property type="match status" value="1"/>
</dbReference>
<evidence type="ECO:0000256" key="3">
    <source>
        <dbReference type="SAM" id="MobiDB-lite"/>
    </source>
</evidence>
<reference evidence="6 7" key="1">
    <citation type="submission" date="2015-11" db="EMBL/GenBank/DDBJ databases">
        <title>The genome of Debaryomyces fabryi.</title>
        <authorList>
            <person name="Tafer H."/>
            <person name="Lopandic K."/>
        </authorList>
    </citation>
    <scope>NUCLEOTIDE SEQUENCE [LARGE SCALE GENOMIC DNA]</scope>
    <source>
        <strain evidence="6 7">CBS 789</strain>
    </source>
</reference>
<organism evidence="6 7">
    <name type="scientific">Debaryomyces fabryi</name>
    <dbReference type="NCBI Taxonomy" id="58627"/>
    <lineage>
        <taxon>Eukaryota</taxon>
        <taxon>Fungi</taxon>
        <taxon>Dikarya</taxon>
        <taxon>Ascomycota</taxon>
        <taxon>Saccharomycotina</taxon>
        <taxon>Pichiomycetes</taxon>
        <taxon>Debaryomycetaceae</taxon>
        <taxon>Debaryomyces</taxon>
    </lineage>
</organism>